<dbReference type="InterPro" id="IPR008969">
    <property type="entry name" value="CarboxyPept-like_regulatory"/>
</dbReference>
<sequence>MNKVLLSFIAWLLLCGSVFAQTRSITGKVTSSTGDPLVGVSVGVKGTSIGGSTDVNGGFKLNIPATGTVVITVRYIGFKTQEVTVGNQTQFSITLQDDAATQLAEVQVVNIGYGTVSRNALTGSVSSVNAKQLKDIPVNSTSEALAGRLAGVQITQSEGSPNTQATIRVRGGASISLESTPLYVVDGVQVENALNVIAPQDIESIDVLKDASSTAIYGARGSNGVVLITTKGGRVQKPSVTYNGLVGIRKLRNKLDVMSPYDFVKYQYERALLNGTTELNTFTGQYGFYGDLELYKDAPFVDWQDQMFGRNALMQTHNISLSGGTETTKYNLSVSSNGEEGIQLGSEFDRKIVNFRFDQKITDRLSAGATIRYNTTQVSGAGTSDPGSSSTNRLRQAVRYRPLLSAGQDLLDYDPDYAAQTNGNSLALVNPILLNDAEYRRNYSNVVNLSGNINYNFSKVLSFRTTFGYDYTNTRADAFNDLITSIARQNANLPTASIGTTTRRQLNNSNVFTLNMDKSGSRFSKRNSLNIIIGHEVFDDLTKGYNIESRYFPAGITAQRALGNFSLGAIPAGSVGLTQPLPTSSEQTNRILSFFSRVNYSFDNKYLLTASIRGDGSSKFAEGRKWGYFPAASAAWRISSEKFFENLKSTFDDVKFRVNYGQSANNRVPNFLYLQQFVASGNGSTYSVGDQLVVGFVPPALGNNQLTWETLTSRGLGLDFSVFKNRLQVSADFYNNRVDNLLVAVPQTVASGYSEQFQNSGSISNKGVELQLNATPIVSKNFNWTVNFNISYNKNKVESIGPGVTSQLRSSGWAGSNQPSDFILKVGQPVGTIWGLVNDGYYQVDDFNFANGVYTLKPTVANSSTVSTTPQPGTIKYKDINGDGVVDDKDRTIIGDTQPKFFGGINQQFTYGNFDMSIFLNYQLGNDVLNANKLEFSSGYTPNANLITEMNGRFRNVDDNGVRVTDPTALAALNANATIWSPLLNANSFYVNSYAVENGSFLRINNITLGYTFPASLLKRVKVNRLRIYGTVNNLAVISSYSGYDPEVNTRRSSPVTPGVDYSAYPRSRAFIFGVNLTL</sequence>
<keyword evidence="5 7" id="KW-0472">Membrane</keyword>
<dbReference type="AlphaFoldDB" id="A0A917JDZ1"/>
<organism evidence="10 11">
    <name type="scientific">Mucilaginibacter galii</name>
    <dbReference type="NCBI Taxonomy" id="2005073"/>
    <lineage>
        <taxon>Bacteria</taxon>
        <taxon>Pseudomonadati</taxon>
        <taxon>Bacteroidota</taxon>
        <taxon>Sphingobacteriia</taxon>
        <taxon>Sphingobacteriales</taxon>
        <taxon>Sphingobacteriaceae</taxon>
        <taxon>Mucilaginibacter</taxon>
    </lineage>
</organism>
<evidence type="ECO:0000313" key="11">
    <source>
        <dbReference type="Proteomes" id="UP000662074"/>
    </source>
</evidence>
<dbReference type="InterPro" id="IPR039426">
    <property type="entry name" value="TonB-dep_rcpt-like"/>
</dbReference>
<gene>
    <name evidence="10" type="ORF">GCM10011425_31710</name>
</gene>
<reference evidence="10" key="1">
    <citation type="journal article" date="2014" name="Int. J. Syst. Evol. Microbiol.">
        <title>Complete genome sequence of Corynebacterium casei LMG S-19264T (=DSM 44701T), isolated from a smear-ripened cheese.</title>
        <authorList>
            <consortium name="US DOE Joint Genome Institute (JGI-PGF)"/>
            <person name="Walter F."/>
            <person name="Albersmeier A."/>
            <person name="Kalinowski J."/>
            <person name="Ruckert C."/>
        </authorList>
    </citation>
    <scope>NUCLEOTIDE SEQUENCE</scope>
    <source>
        <strain evidence="10">CCM 8711</strain>
    </source>
</reference>
<keyword evidence="8" id="KW-0732">Signal</keyword>
<evidence type="ECO:0000256" key="3">
    <source>
        <dbReference type="ARBA" id="ARBA00022452"/>
    </source>
</evidence>
<dbReference type="InterPro" id="IPR023996">
    <property type="entry name" value="TonB-dep_OMP_SusC/RagA"/>
</dbReference>
<keyword evidence="6 7" id="KW-0998">Cell outer membrane</keyword>
<accession>A0A917JDZ1</accession>
<dbReference type="Gene3D" id="2.60.40.1120">
    <property type="entry name" value="Carboxypeptidase-like, regulatory domain"/>
    <property type="match status" value="1"/>
</dbReference>
<dbReference type="EMBL" id="BMDO01000009">
    <property type="protein sequence ID" value="GGI51959.1"/>
    <property type="molecule type" value="Genomic_DNA"/>
</dbReference>
<keyword evidence="11" id="KW-1185">Reference proteome</keyword>
<comment type="similarity">
    <text evidence="7">Belongs to the TonB-dependent receptor family.</text>
</comment>
<evidence type="ECO:0000256" key="2">
    <source>
        <dbReference type="ARBA" id="ARBA00022448"/>
    </source>
</evidence>
<evidence type="ECO:0000256" key="5">
    <source>
        <dbReference type="ARBA" id="ARBA00023136"/>
    </source>
</evidence>
<protein>
    <submittedName>
        <fullName evidence="10">SusC/RagA family TonB-linked outer membrane protein</fullName>
    </submittedName>
</protein>
<dbReference type="PROSITE" id="PS52016">
    <property type="entry name" value="TONB_DEPENDENT_REC_3"/>
    <property type="match status" value="1"/>
</dbReference>
<evidence type="ECO:0000256" key="8">
    <source>
        <dbReference type="SAM" id="SignalP"/>
    </source>
</evidence>
<dbReference type="Gene3D" id="2.170.130.10">
    <property type="entry name" value="TonB-dependent receptor, plug domain"/>
    <property type="match status" value="1"/>
</dbReference>
<dbReference type="Gene3D" id="2.40.170.20">
    <property type="entry name" value="TonB-dependent receptor, beta-barrel domain"/>
    <property type="match status" value="1"/>
</dbReference>
<evidence type="ECO:0000256" key="6">
    <source>
        <dbReference type="ARBA" id="ARBA00023237"/>
    </source>
</evidence>
<reference evidence="10" key="2">
    <citation type="submission" date="2020-09" db="EMBL/GenBank/DDBJ databases">
        <authorList>
            <person name="Sun Q."/>
            <person name="Sedlacek I."/>
        </authorList>
    </citation>
    <scope>NUCLEOTIDE SEQUENCE</scope>
    <source>
        <strain evidence="10">CCM 8711</strain>
    </source>
</reference>
<dbReference type="SUPFAM" id="SSF56935">
    <property type="entry name" value="Porins"/>
    <property type="match status" value="1"/>
</dbReference>
<dbReference type="Pfam" id="PF13715">
    <property type="entry name" value="CarbopepD_reg_2"/>
    <property type="match status" value="1"/>
</dbReference>
<evidence type="ECO:0000256" key="4">
    <source>
        <dbReference type="ARBA" id="ARBA00022692"/>
    </source>
</evidence>
<dbReference type="Pfam" id="PF07715">
    <property type="entry name" value="Plug"/>
    <property type="match status" value="1"/>
</dbReference>
<dbReference type="InterPro" id="IPR037066">
    <property type="entry name" value="Plug_dom_sf"/>
</dbReference>
<evidence type="ECO:0000256" key="7">
    <source>
        <dbReference type="PROSITE-ProRule" id="PRU01360"/>
    </source>
</evidence>
<dbReference type="GO" id="GO:0009279">
    <property type="term" value="C:cell outer membrane"/>
    <property type="evidence" value="ECO:0007669"/>
    <property type="project" value="UniProtKB-SubCell"/>
</dbReference>
<dbReference type="InterPro" id="IPR036942">
    <property type="entry name" value="Beta-barrel_TonB_sf"/>
</dbReference>
<name>A0A917JDZ1_9SPHI</name>
<comment type="subcellular location">
    <subcellularLocation>
        <location evidence="1 7">Cell outer membrane</location>
        <topology evidence="1 7">Multi-pass membrane protein</topology>
    </subcellularLocation>
</comment>
<evidence type="ECO:0000256" key="1">
    <source>
        <dbReference type="ARBA" id="ARBA00004571"/>
    </source>
</evidence>
<feature type="chain" id="PRO_5038012192" evidence="8">
    <location>
        <begin position="21"/>
        <end position="1079"/>
    </location>
</feature>
<keyword evidence="2 7" id="KW-0813">Transport</keyword>
<dbReference type="SUPFAM" id="SSF49464">
    <property type="entry name" value="Carboxypeptidase regulatory domain-like"/>
    <property type="match status" value="1"/>
</dbReference>
<dbReference type="Proteomes" id="UP000662074">
    <property type="component" value="Unassembled WGS sequence"/>
</dbReference>
<evidence type="ECO:0000259" key="9">
    <source>
        <dbReference type="Pfam" id="PF07715"/>
    </source>
</evidence>
<dbReference type="RefSeq" id="WP_188418063.1">
    <property type="nucleotide sequence ID" value="NZ_BMDO01000009.1"/>
</dbReference>
<proteinExistence type="inferred from homology"/>
<evidence type="ECO:0000313" key="10">
    <source>
        <dbReference type="EMBL" id="GGI51959.1"/>
    </source>
</evidence>
<keyword evidence="3 7" id="KW-1134">Transmembrane beta strand</keyword>
<comment type="caution">
    <text evidence="10">The sequence shown here is derived from an EMBL/GenBank/DDBJ whole genome shotgun (WGS) entry which is preliminary data.</text>
</comment>
<dbReference type="NCBIfam" id="TIGR04056">
    <property type="entry name" value="OMP_RagA_SusC"/>
    <property type="match status" value="1"/>
</dbReference>
<feature type="signal peptide" evidence="8">
    <location>
        <begin position="1"/>
        <end position="20"/>
    </location>
</feature>
<dbReference type="InterPro" id="IPR023997">
    <property type="entry name" value="TonB-dep_OMP_SusC/RagA_CS"/>
</dbReference>
<keyword evidence="4 7" id="KW-0812">Transmembrane</keyword>
<feature type="domain" description="TonB-dependent receptor plug" evidence="9">
    <location>
        <begin position="120"/>
        <end position="225"/>
    </location>
</feature>
<dbReference type="InterPro" id="IPR012910">
    <property type="entry name" value="Plug_dom"/>
</dbReference>
<dbReference type="NCBIfam" id="TIGR04057">
    <property type="entry name" value="SusC_RagA_signa"/>
    <property type="match status" value="1"/>
</dbReference>